<feature type="region of interest" description="Disordered" evidence="2">
    <location>
        <begin position="526"/>
        <end position="557"/>
    </location>
</feature>
<feature type="region of interest" description="Disordered" evidence="2">
    <location>
        <begin position="598"/>
        <end position="724"/>
    </location>
</feature>
<dbReference type="InterPro" id="IPR036397">
    <property type="entry name" value="RNaseH_sf"/>
</dbReference>
<dbReference type="GO" id="GO:0003676">
    <property type="term" value="F:nucleic acid binding"/>
    <property type="evidence" value="ECO:0007669"/>
    <property type="project" value="InterPro"/>
</dbReference>
<protein>
    <recommendedName>
        <fullName evidence="1">Gypsy retrotransposon integrase-like protein 1</fullName>
    </recommendedName>
</protein>
<dbReference type="PANTHER" id="PTHR37984">
    <property type="entry name" value="PROTEIN CBG26694"/>
    <property type="match status" value="1"/>
</dbReference>
<dbReference type="GO" id="GO:0015074">
    <property type="term" value="P:DNA integration"/>
    <property type="evidence" value="ECO:0007669"/>
    <property type="project" value="InterPro"/>
</dbReference>
<dbReference type="PROSITE" id="PS50994">
    <property type="entry name" value="INTEGRASE"/>
    <property type="match status" value="1"/>
</dbReference>
<name>A0AAD7RJE3_9TELE</name>
<dbReference type="InterPro" id="IPR041588">
    <property type="entry name" value="Integrase_H2C2"/>
</dbReference>
<evidence type="ECO:0000259" key="3">
    <source>
        <dbReference type="PROSITE" id="PS50994"/>
    </source>
</evidence>
<organism evidence="4 5">
    <name type="scientific">Aldrovandia affinis</name>
    <dbReference type="NCBI Taxonomy" id="143900"/>
    <lineage>
        <taxon>Eukaryota</taxon>
        <taxon>Metazoa</taxon>
        <taxon>Chordata</taxon>
        <taxon>Craniata</taxon>
        <taxon>Vertebrata</taxon>
        <taxon>Euteleostomi</taxon>
        <taxon>Actinopterygii</taxon>
        <taxon>Neopterygii</taxon>
        <taxon>Teleostei</taxon>
        <taxon>Notacanthiformes</taxon>
        <taxon>Halosauridae</taxon>
        <taxon>Aldrovandia</taxon>
    </lineage>
</organism>
<dbReference type="InterPro" id="IPR050951">
    <property type="entry name" value="Retrovirus_Pol_polyprotein"/>
</dbReference>
<dbReference type="FunFam" id="3.30.420.10:FF:000032">
    <property type="entry name" value="Retrovirus-related Pol polyprotein from transposon 297-like Protein"/>
    <property type="match status" value="1"/>
</dbReference>
<dbReference type="InterPro" id="IPR001584">
    <property type="entry name" value="Integrase_cat-core"/>
</dbReference>
<reference evidence="4" key="1">
    <citation type="journal article" date="2023" name="Science">
        <title>Genome structures resolve the early diversification of teleost fishes.</title>
        <authorList>
            <person name="Parey E."/>
            <person name="Louis A."/>
            <person name="Montfort J."/>
            <person name="Bouchez O."/>
            <person name="Roques C."/>
            <person name="Iampietro C."/>
            <person name="Lluch J."/>
            <person name="Castinel A."/>
            <person name="Donnadieu C."/>
            <person name="Desvignes T."/>
            <person name="Floi Bucao C."/>
            <person name="Jouanno E."/>
            <person name="Wen M."/>
            <person name="Mejri S."/>
            <person name="Dirks R."/>
            <person name="Jansen H."/>
            <person name="Henkel C."/>
            <person name="Chen W.J."/>
            <person name="Zahm M."/>
            <person name="Cabau C."/>
            <person name="Klopp C."/>
            <person name="Thompson A.W."/>
            <person name="Robinson-Rechavi M."/>
            <person name="Braasch I."/>
            <person name="Lecointre G."/>
            <person name="Bobe J."/>
            <person name="Postlethwait J.H."/>
            <person name="Berthelot C."/>
            <person name="Roest Crollius H."/>
            <person name="Guiguen Y."/>
        </authorList>
    </citation>
    <scope>NUCLEOTIDE SEQUENCE</scope>
    <source>
        <strain evidence="4">NC1722</strain>
    </source>
</reference>
<dbReference type="SUPFAM" id="SSF53098">
    <property type="entry name" value="Ribonuclease H-like"/>
    <property type="match status" value="1"/>
</dbReference>
<evidence type="ECO:0000313" key="4">
    <source>
        <dbReference type="EMBL" id="KAJ8385202.1"/>
    </source>
</evidence>
<dbReference type="Pfam" id="PF17921">
    <property type="entry name" value="Integrase_H2C2"/>
    <property type="match status" value="1"/>
</dbReference>
<evidence type="ECO:0000256" key="1">
    <source>
        <dbReference type="ARBA" id="ARBA00039658"/>
    </source>
</evidence>
<keyword evidence="5" id="KW-1185">Reference proteome</keyword>
<feature type="compositionally biased region" description="Basic and acidic residues" evidence="2">
    <location>
        <begin position="24"/>
        <end position="51"/>
    </location>
</feature>
<dbReference type="FunFam" id="1.10.340.70:FF:000001">
    <property type="entry name" value="Retrovirus-related Pol polyprotein from transposon gypsy-like Protein"/>
    <property type="match status" value="1"/>
</dbReference>
<dbReference type="InterPro" id="IPR012337">
    <property type="entry name" value="RNaseH-like_sf"/>
</dbReference>
<feature type="region of interest" description="Disordered" evidence="2">
    <location>
        <begin position="24"/>
        <end position="64"/>
    </location>
</feature>
<dbReference type="Gene3D" id="3.30.420.10">
    <property type="entry name" value="Ribonuclease H-like superfamily/Ribonuclease H"/>
    <property type="match status" value="1"/>
</dbReference>
<dbReference type="PANTHER" id="PTHR37984:SF15">
    <property type="entry name" value="INTEGRASE CATALYTIC DOMAIN-CONTAINING PROTEIN"/>
    <property type="match status" value="1"/>
</dbReference>
<sequence length="764" mass="86067">MSAQELEKELDDLKKRLVAEKEQMTQLKDRNEELSAKLAEAEAKPSSRELQDGPPPPAPAAKSTAPVTMVPAVELVYVPKDRKGTMFSGHAGAISYYEWVDDVQGSVNFDREAMKKQEERMEILTLKLEQLQAQGGRGQRRPRQEPRVSESVATFLPGHAAVEGRSTQVAPEVVGGVISVNEVSCSSSFPVYSEEVLSSQQQVDPVIKAFVRYWVQGRKPGPVERAKEDSQTLELLRQWERVVQEGGVFYRLFQDTRQGQVKQVVLPYSLQGEVLQRMHEGHGHQGVERTFRLIRARCYWPGMYQDIEAYCKQCRRCIVSKAPVPRVVTELGSLMASRPLEVVAMDFTVLEPSSDGRENVLILTDVFSKFTVAVPTRDQNAVTVAKSLVREWIQKYGVPQRIHSDQGKCFEADIVHHLCKLYSIKQSRTTPYHPQGNGQCERFNRTLHDLLRTLPPNKKRRWVEHLPEVVFAYNTTEHASTGYTPYYLMFGRSPNLPIDILFRVEDDFSGTVDDWVQEHQRRLQTAHQTARQQMEQAAEARKRQHGPATRNSELEVGQLVYRRNHNFKGRHKIQDLWMPVPFRVLAKPDGKKPVYTVAPLDGSQDPKNVHRMELRPCGPEESEGLGPESPDPGEAQEAVDSESEAVFRVKRDAVGSEVSEAEQQETESDPEYQEGVLDSEQLERGSESEPPGEELPAPLPPPRRSRRQNAGRHTNPFNLPRSAVRGRGVEEGAVTSVVAHTNRLCLVALKDIVASLIAEVGVVV</sequence>
<feature type="compositionally biased region" description="Acidic residues" evidence="2">
    <location>
        <begin position="659"/>
        <end position="672"/>
    </location>
</feature>
<proteinExistence type="predicted"/>
<dbReference type="Gene3D" id="1.10.340.70">
    <property type="match status" value="1"/>
</dbReference>
<dbReference type="EMBL" id="JAINUG010000256">
    <property type="protein sequence ID" value="KAJ8385202.1"/>
    <property type="molecule type" value="Genomic_DNA"/>
</dbReference>
<feature type="compositionally biased region" description="Basic and acidic residues" evidence="2">
    <location>
        <begin position="645"/>
        <end position="654"/>
    </location>
</feature>
<gene>
    <name evidence="4" type="ORF">AAFF_G00191740</name>
</gene>
<feature type="domain" description="Integrase catalytic" evidence="3">
    <location>
        <begin position="335"/>
        <end position="493"/>
    </location>
</feature>
<evidence type="ECO:0000313" key="5">
    <source>
        <dbReference type="Proteomes" id="UP001221898"/>
    </source>
</evidence>
<dbReference type="AlphaFoldDB" id="A0AAD7RJE3"/>
<dbReference type="Proteomes" id="UP001221898">
    <property type="component" value="Unassembled WGS sequence"/>
</dbReference>
<feature type="compositionally biased region" description="Low complexity" evidence="2">
    <location>
        <begin position="616"/>
        <end position="628"/>
    </location>
</feature>
<evidence type="ECO:0000256" key="2">
    <source>
        <dbReference type="SAM" id="MobiDB-lite"/>
    </source>
</evidence>
<dbReference type="Pfam" id="PF00665">
    <property type="entry name" value="rve"/>
    <property type="match status" value="1"/>
</dbReference>
<comment type="caution">
    <text evidence="4">The sequence shown here is derived from an EMBL/GenBank/DDBJ whole genome shotgun (WGS) entry which is preliminary data.</text>
</comment>
<accession>A0AAD7RJE3</accession>